<dbReference type="InterPro" id="IPR013103">
    <property type="entry name" value="RVT_2"/>
</dbReference>
<dbReference type="EMBL" id="BKCJ010115397">
    <property type="protein sequence ID" value="GEX55633.1"/>
    <property type="molecule type" value="Genomic_DNA"/>
</dbReference>
<protein>
    <submittedName>
        <fullName evidence="5">Putative reverse transcriptase domain, ribonuclease H-like domain, aspartic peptidase domain protein</fullName>
    </submittedName>
</protein>
<keyword evidence="5" id="KW-0548">Nucleotidyltransferase</keyword>
<accession>A0A699H7S7</accession>
<dbReference type="InterPro" id="IPR025724">
    <property type="entry name" value="GAG-pre-integrase_dom"/>
</dbReference>
<evidence type="ECO:0000256" key="2">
    <source>
        <dbReference type="ARBA" id="ARBA00022801"/>
    </source>
</evidence>
<keyword evidence="5" id="KW-0695">RNA-directed DNA polymerase</keyword>
<dbReference type="Pfam" id="PF25597">
    <property type="entry name" value="SH3_retrovirus"/>
    <property type="match status" value="1"/>
</dbReference>
<dbReference type="FunFam" id="3.30.420.10:FF:000032">
    <property type="entry name" value="Retrovirus-related Pol polyprotein from transposon 297-like Protein"/>
    <property type="match status" value="1"/>
</dbReference>
<dbReference type="PROSITE" id="PS50994">
    <property type="entry name" value="INTEGRASE"/>
    <property type="match status" value="3"/>
</dbReference>
<keyword evidence="3" id="KW-0175">Coiled coil</keyword>
<dbReference type="Pfam" id="PF13976">
    <property type="entry name" value="gag_pre-integrs"/>
    <property type="match status" value="1"/>
</dbReference>
<dbReference type="InterPro" id="IPR001584">
    <property type="entry name" value="Integrase_cat-core"/>
</dbReference>
<dbReference type="GO" id="GO:0016787">
    <property type="term" value="F:hydrolase activity"/>
    <property type="evidence" value="ECO:0007669"/>
    <property type="project" value="UniProtKB-KW"/>
</dbReference>
<comment type="caution">
    <text evidence="5">The sequence shown here is derived from an EMBL/GenBank/DDBJ whole genome shotgun (WGS) entry which is preliminary data.</text>
</comment>
<evidence type="ECO:0000313" key="5">
    <source>
        <dbReference type="EMBL" id="GEX55633.1"/>
    </source>
</evidence>
<keyword evidence="1" id="KW-0479">Metal-binding</keyword>
<sequence>MLNSTAYRIFGVSQADISIYVSKCLTCTKVKAEHQRPSGLVHQPGIPVWKWERLTMDFVSGRPRTPSGYDKIWVIVDRLTKSAHFIPTKKTDTVKRLTQLYLKEIVCRHGVPISIILDRNSHFTSRFWKLLPKVLGANFDMSTAYHPQTDGQSERTIQTLEDMFRACVIYFGSSSDRHLPLVEFSYNNSYYSSIKAAPYEALYGQKCRSPVCWSEVGDNQLTGPIMIRKTTEKIIQIKNRLLTTRSRQKSYMDRRSKPLEFKVGDMVLLKVLSWKGTLKGIHSTFHVSNLKKCLAKGDIVVPMDEIQLDDMLQMIEEPVVQIVLWIVDSAITGYGDYVKGNITICHVYYVERLGHNLFSVGQFYDGDLEVAFRSKTCYVRNLEGDDLLIGDHESNLYTISILDMAASSPVCLMSKASSTKSWLWHRRLSHLNFGTINDLTKHNLADGLLKLKYGKNHLSSAYETSEIIKNFIARVQLNFNAKVCKICTDNGTEFKNATLKALYDKLGIMQQFLVARTPIQNRVVERRNRTLVEAAHTMLIFSRLPKFLWAEAVSTACFTQNWSIIHTRYHKTPYELLHGRKPNVEYFHVFGSLCYPTNNCDDLGKMKPKEDIGIFIGYLETSRGFRIYNRRTKKIMETIHVKFDELIAMASEHDSLQPISQRFIHDDSSAESMNTPSKDDLDNFFEPMFYEYFEKKPDGKNIIALKWLWKNKTDANNIVIQNKSHLVVKGYKQEEGINFEESFAPVTRLEAVQMFIAFAAHKNITIFQMNVKTAFLNGLQVHQSPRSIFISQSQYAIELLKKHGMDDCILMSTPIATERLDADLQDADHAGCKDDCKSTSGGIQFLGDKLVSWSSKKQDCTTMLWGIKSLYTLYCQAKKLKTARRRLNTIDEIKTDMLEKFSRYKPTSVEEKQDRRNEIKARGTLLMALPNKDQLKFHSYKDAKFLMEVVKKMLQKLISQLEIQGEVIEQEDMNLKLLRSLPSKWKTHALIWRNKEEIETISLDDLEDLEQIDPDDLEEIYLQWEMAMLTIRARRFIKRTSKKLDINGQRIRFDRGYDWSYQDEEEHPTNYALMAYTSSRSASSLDSKVDSCTKSCVKAYATLKEQYDSLSSDYKKSQFNLVSYNVVLESVEARLARYKKNEAIFEESIKVLNLKVKLGDNALVENKKKLEKVEKERDELKLTLEKFQNSSKSLNTLLESQENHKSKTDKEYHAVPPSYTGNYMPPKPDLMFMNEIVESESIDVVFDATPSNVLTQHESPNKENKAYLTEYEDYDGGLVSFGDGKGRISGKGIENQLDYKVKVIRCDNGTEFKNIIMNQFCELKGIKREFSVARTPQQNGVAERKNRTLIEAAKTILVDSKMPTTFWAEAVNTACYVLNRALVIKPHNKTPYKLIRVRPPLIDFMKPFGCLVTILNTRDHLGKFDEKTYEGFFIGYSMSNWLFDVDSLTKSMNYVPIVTGNQTNGIVGTRDNIVCEEDAGKKPIEVNESGASDKGGKDEQDIRSEFERLLQQEQQSEHINNTNSLNDVSTPVNTTGPSFTNADPSSPVNTVGTPVSIVNAFEDHIYEQFSSFKNACALPHVPTVSPIEDIGIFSNPYDDEDVEEEVDMNNVISSYTVPDAPIIKFHKDHPEDQVIGNLKTPEPKKPFQALQDPSWVEAMQDELHQFKLLKVWTLVIYLKTSGQLVPNGFLETRRMKEA</sequence>
<evidence type="ECO:0000256" key="1">
    <source>
        <dbReference type="ARBA" id="ARBA00022723"/>
    </source>
</evidence>
<feature type="coiled-coil region" evidence="3">
    <location>
        <begin position="1121"/>
        <end position="1190"/>
    </location>
</feature>
<feature type="domain" description="Integrase catalytic" evidence="4">
    <location>
        <begin position="405"/>
        <end position="581"/>
    </location>
</feature>
<dbReference type="InterPro" id="IPR036397">
    <property type="entry name" value="RNaseH_sf"/>
</dbReference>
<dbReference type="GO" id="GO:0015074">
    <property type="term" value="P:DNA integration"/>
    <property type="evidence" value="ECO:0007669"/>
    <property type="project" value="InterPro"/>
</dbReference>
<dbReference type="PANTHER" id="PTHR42648">
    <property type="entry name" value="TRANSPOSASE, PUTATIVE-RELATED"/>
    <property type="match status" value="1"/>
</dbReference>
<reference evidence="5" key="1">
    <citation type="journal article" date="2019" name="Sci. Rep.">
        <title>Draft genome of Tanacetum cinerariifolium, the natural source of mosquito coil.</title>
        <authorList>
            <person name="Yamashiro T."/>
            <person name="Shiraishi A."/>
            <person name="Satake H."/>
            <person name="Nakayama K."/>
        </authorList>
    </citation>
    <scope>NUCLEOTIDE SEQUENCE</scope>
</reference>
<evidence type="ECO:0000259" key="4">
    <source>
        <dbReference type="PROSITE" id="PS50994"/>
    </source>
</evidence>
<dbReference type="InterPro" id="IPR012337">
    <property type="entry name" value="RNaseH-like_sf"/>
</dbReference>
<dbReference type="SUPFAM" id="SSF53098">
    <property type="entry name" value="Ribonuclease H-like"/>
    <property type="match status" value="3"/>
</dbReference>
<dbReference type="Gene3D" id="3.30.420.10">
    <property type="entry name" value="Ribonuclease H-like superfamily/Ribonuclease H"/>
    <property type="match status" value="3"/>
</dbReference>
<keyword evidence="2" id="KW-0378">Hydrolase</keyword>
<gene>
    <name evidence="5" type="ORF">Tci_327608</name>
</gene>
<dbReference type="GO" id="GO:0003964">
    <property type="term" value="F:RNA-directed DNA polymerase activity"/>
    <property type="evidence" value="ECO:0007669"/>
    <property type="project" value="UniProtKB-KW"/>
</dbReference>
<proteinExistence type="predicted"/>
<evidence type="ECO:0000256" key="3">
    <source>
        <dbReference type="SAM" id="Coils"/>
    </source>
</evidence>
<name>A0A699H7S7_TANCI</name>
<feature type="domain" description="Integrase catalytic" evidence="4">
    <location>
        <begin position="43"/>
        <end position="206"/>
    </location>
</feature>
<dbReference type="InterPro" id="IPR039537">
    <property type="entry name" value="Retrotran_Ty1/copia-like"/>
</dbReference>
<feature type="domain" description="Integrase catalytic" evidence="4">
    <location>
        <begin position="1212"/>
        <end position="1399"/>
    </location>
</feature>
<organism evidence="5">
    <name type="scientific">Tanacetum cinerariifolium</name>
    <name type="common">Dalmatian daisy</name>
    <name type="synonym">Chrysanthemum cinerariifolium</name>
    <dbReference type="NCBI Taxonomy" id="118510"/>
    <lineage>
        <taxon>Eukaryota</taxon>
        <taxon>Viridiplantae</taxon>
        <taxon>Streptophyta</taxon>
        <taxon>Embryophyta</taxon>
        <taxon>Tracheophyta</taxon>
        <taxon>Spermatophyta</taxon>
        <taxon>Magnoliopsida</taxon>
        <taxon>eudicotyledons</taxon>
        <taxon>Gunneridae</taxon>
        <taxon>Pentapetalae</taxon>
        <taxon>asterids</taxon>
        <taxon>campanulids</taxon>
        <taxon>Asterales</taxon>
        <taxon>Asteraceae</taxon>
        <taxon>Asteroideae</taxon>
        <taxon>Anthemideae</taxon>
        <taxon>Anthemidinae</taxon>
        <taxon>Tanacetum</taxon>
    </lineage>
</organism>
<dbReference type="Pfam" id="PF07727">
    <property type="entry name" value="RVT_2"/>
    <property type="match status" value="1"/>
</dbReference>
<dbReference type="GO" id="GO:0003676">
    <property type="term" value="F:nucleic acid binding"/>
    <property type="evidence" value="ECO:0007669"/>
    <property type="project" value="InterPro"/>
</dbReference>
<dbReference type="InterPro" id="IPR057670">
    <property type="entry name" value="SH3_retrovirus"/>
</dbReference>
<keyword evidence="5" id="KW-0808">Transferase</keyword>
<dbReference type="GO" id="GO:0046872">
    <property type="term" value="F:metal ion binding"/>
    <property type="evidence" value="ECO:0007669"/>
    <property type="project" value="UniProtKB-KW"/>
</dbReference>
<dbReference type="PANTHER" id="PTHR42648:SF32">
    <property type="entry name" value="RIBONUCLEASE H-LIKE DOMAIN, GAG-PRE-INTEGRASE DOMAIN PROTEIN-RELATED"/>
    <property type="match status" value="1"/>
</dbReference>